<protein>
    <submittedName>
        <fullName evidence="1">Uncharacterized protein</fullName>
    </submittedName>
</protein>
<gene>
    <name evidence="1" type="ORF">RWH43_08680</name>
</gene>
<dbReference type="Proteomes" id="UP001256673">
    <property type="component" value="Unassembled WGS sequence"/>
</dbReference>
<accession>A0ABU3RVB6</accession>
<evidence type="ECO:0000313" key="1">
    <source>
        <dbReference type="EMBL" id="MDU0326827.1"/>
    </source>
</evidence>
<organism evidence="1 2">
    <name type="scientific">Microbacterium algihabitans</name>
    <dbReference type="NCBI Taxonomy" id="3075992"/>
    <lineage>
        <taxon>Bacteria</taxon>
        <taxon>Bacillati</taxon>
        <taxon>Actinomycetota</taxon>
        <taxon>Actinomycetes</taxon>
        <taxon>Micrococcales</taxon>
        <taxon>Microbacteriaceae</taxon>
        <taxon>Microbacterium</taxon>
    </lineage>
</organism>
<sequence length="147" mass="15645">MFPILKNDGLCSWVQNDTEILAPSGRNPVAGNLFEDGGSIFHGNDSAALAQDVKTVGASYSDGTDYRIPLEKNDGSFTYLQSGTETTARGVPSGSKPECSSYFHTTDNRLVDGASGTELAKEVEKVGRSAYNGSVERTPLTITSRTC</sequence>
<reference evidence="1 2" key="1">
    <citation type="submission" date="2023-09" db="EMBL/GenBank/DDBJ databases">
        <title>Microbacterium fusihabitans sp. nov., Microbacterium phycihabitans sp. nov., and Microbacterium cervinum sp. nov., isolated from dried seaweeds of beach.</title>
        <authorList>
            <person name="Lee S.D."/>
        </authorList>
    </citation>
    <scope>NUCLEOTIDE SEQUENCE [LARGE SCALE GENOMIC DNA]</scope>
    <source>
        <strain evidence="1 2">KSW2-21</strain>
    </source>
</reference>
<evidence type="ECO:0000313" key="2">
    <source>
        <dbReference type="Proteomes" id="UP001256673"/>
    </source>
</evidence>
<name>A0ABU3RVB6_9MICO</name>
<dbReference type="EMBL" id="JAWDIU010000002">
    <property type="protein sequence ID" value="MDU0326827.1"/>
    <property type="molecule type" value="Genomic_DNA"/>
</dbReference>
<proteinExistence type="predicted"/>
<keyword evidence="2" id="KW-1185">Reference proteome</keyword>
<dbReference type="RefSeq" id="WP_316001233.1">
    <property type="nucleotide sequence ID" value="NZ_JAWDIU010000002.1"/>
</dbReference>
<comment type="caution">
    <text evidence="1">The sequence shown here is derived from an EMBL/GenBank/DDBJ whole genome shotgun (WGS) entry which is preliminary data.</text>
</comment>